<dbReference type="InterPro" id="IPR002525">
    <property type="entry name" value="Transp_IS110-like_N"/>
</dbReference>
<evidence type="ECO:0000313" key="5">
    <source>
        <dbReference type="Proteomes" id="UP000001227"/>
    </source>
</evidence>
<dbReference type="OrthoDB" id="964423at2"/>
<proteinExistence type="predicted"/>
<name>B3ESY7_AMOA5</name>
<gene>
    <name evidence="4" type="ordered locus">Aasi_0984</name>
</gene>
<evidence type="ECO:0000313" key="4">
    <source>
        <dbReference type="EMBL" id="ACE06339.1"/>
    </source>
</evidence>
<keyword evidence="1" id="KW-0175">Coiled coil</keyword>
<dbReference type="Pfam" id="PF01548">
    <property type="entry name" value="DEDD_Tnp_IS110"/>
    <property type="match status" value="1"/>
</dbReference>
<dbReference type="InterPro" id="IPR047650">
    <property type="entry name" value="Transpos_IS110"/>
</dbReference>
<evidence type="ECO:0000259" key="2">
    <source>
        <dbReference type="Pfam" id="PF01548"/>
    </source>
</evidence>
<dbReference type="Pfam" id="PF02371">
    <property type="entry name" value="Transposase_20"/>
    <property type="match status" value="1"/>
</dbReference>
<keyword evidence="5" id="KW-1185">Reference proteome</keyword>
<evidence type="ECO:0000256" key="1">
    <source>
        <dbReference type="SAM" id="Coils"/>
    </source>
</evidence>
<dbReference type="GO" id="GO:0006313">
    <property type="term" value="P:DNA transposition"/>
    <property type="evidence" value="ECO:0007669"/>
    <property type="project" value="InterPro"/>
</dbReference>
<dbReference type="PANTHER" id="PTHR33055">
    <property type="entry name" value="TRANSPOSASE FOR INSERTION SEQUENCE ELEMENT IS1111A"/>
    <property type="match status" value="1"/>
</dbReference>
<dbReference type="GO" id="GO:0004803">
    <property type="term" value="F:transposase activity"/>
    <property type="evidence" value="ECO:0007669"/>
    <property type="project" value="InterPro"/>
</dbReference>
<dbReference type="KEGG" id="aas:Aasi_0984"/>
<dbReference type="NCBIfam" id="NF033542">
    <property type="entry name" value="transpos_IS110"/>
    <property type="match status" value="1"/>
</dbReference>
<dbReference type="Proteomes" id="UP000001227">
    <property type="component" value="Chromosome"/>
</dbReference>
<dbReference type="PANTHER" id="PTHR33055:SF3">
    <property type="entry name" value="PUTATIVE TRANSPOSASE FOR IS117-RELATED"/>
    <property type="match status" value="1"/>
</dbReference>
<organism evidence="4 5">
    <name type="scientific">Amoebophilus asiaticus (strain 5a2)</name>
    <dbReference type="NCBI Taxonomy" id="452471"/>
    <lineage>
        <taxon>Bacteria</taxon>
        <taxon>Pseudomonadati</taxon>
        <taxon>Bacteroidota</taxon>
        <taxon>Cytophagia</taxon>
        <taxon>Cytophagales</taxon>
        <taxon>Amoebophilaceae</taxon>
        <taxon>Candidatus Amoebophilus</taxon>
    </lineage>
</organism>
<accession>B3ESY7</accession>
<sequence>MQSSINYVGVDISKPFFDVALPNGQAYTYYKFDNRQDGFEALLKVLPQNSVVVMEASGPPYYMKLAAYLTQQGIGVSVINPLVIRRFCQMRMSRAKTDKKDAKMIAEYGQMEKPALWQPPQKYVVALQQMQALLDNLHKEHTALSNQHEGFSSSGMLGTKLEQIIEQELKHKQELIDKLTKQMEELARKHYGSMLADLETIPGLGRKTSILLIVLIGGFNRFSNYRKLGSYIELSPRIFESGTSVKGKARITKMGMSRIRAMLYVCAWSAKRYNKACRELYQRLLAKGKAKKQALIAVVNKLLKQAFAIVTNQTVYDENYVSKPCF</sequence>
<dbReference type="HOGENOM" id="CLU_036902_5_0_10"/>
<dbReference type="InterPro" id="IPR003346">
    <property type="entry name" value="Transposase_20"/>
</dbReference>
<dbReference type="AlphaFoldDB" id="B3ESY7"/>
<dbReference type="EMBL" id="CP001102">
    <property type="protein sequence ID" value="ACE06339.1"/>
    <property type="molecule type" value="Genomic_DNA"/>
</dbReference>
<evidence type="ECO:0000259" key="3">
    <source>
        <dbReference type="Pfam" id="PF02371"/>
    </source>
</evidence>
<feature type="coiled-coil region" evidence="1">
    <location>
        <begin position="127"/>
        <end position="189"/>
    </location>
</feature>
<dbReference type="eggNOG" id="COG3547">
    <property type="taxonomic scope" value="Bacteria"/>
</dbReference>
<reference evidence="4 5" key="1">
    <citation type="journal article" date="2010" name="J. Bacteriol.">
        <title>The genome of the amoeba symbiont 'Candidatus Amoebophilus asiaticus' reveals common mechanisms for host cell interaction among amoeba-associated bacteria.</title>
        <authorList>
            <person name="Schmitz-Esser S."/>
            <person name="Tischler P."/>
            <person name="Arnold R."/>
            <person name="Montanaro J."/>
            <person name="Wagner M."/>
            <person name="Rattei T."/>
            <person name="Horn M."/>
        </authorList>
    </citation>
    <scope>NUCLEOTIDE SEQUENCE [LARGE SCALE GENOMIC DNA]</scope>
    <source>
        <strain evidence="4 5">5a2</strain>
    </source>
</reference>
<feature type="domain" description="Transposase IS110-like N-terminal" evidence="2">
    <location>
        <begin position="8"/>
        <end position="148"/>
    </location>
</feature>
<protein>
    <submittedName>
        <fullName evidence="4">Uncharacterized protein</fullName>
    </submittedName>
</protein>
<feature type="domain" description="Transposase IS116/IS110/IS902 C-terminal" evidence="3">
    <location>
        <begin position="198"/>
        <end position="282"/>
    </location>
</feature>
<dbReference type="RefSeq" id="WP_012473104.1">
    <property type="nucleotide sequence ID" value="NC_010830.1"/>
</dbReference>
<dbReference type="GO" id="GO:0003677">
    <property type="term" value="F:DNA binding"/>
    <property type="evidence" value="ECO:0007669"/>
    <property type="project" value="InterPro"/>
</dbReference>